<gene>
    <name evidence="3" type="ORF">MNR06_16540</name>
</gene>
<dbReference type="PANTHER" id="PTHR33393:SF12">
    <property type="entry name" value="CAPSULE BIOSYNTHESIS PROTEIN CAPA"/>
    <property type="match status" value="1"/>
</dbReference>
<sequence>MKTFLASITLVFSVTAFSQEYYGDPIIRSTVPGALDISYSTACDSRNQIATISFVGDILVHKMLYEAVARETKNFAQIWRKSDSLIQKADFSVGNLEGPAALGIDMDGKDRGDIGFVYDGEVYSGTNFKFNYHPRILFDLKNSGYDLLTVANNHTLDRYAIGVDRTHEAARKINLPIVGTRMAHERNAPFHQVVTVKNMKIAFLGCTEMTNGKEDKKDQVLFCYKNPDRILTIIKELAQNPKIDAIIVLPHWGSEYTHNPDNSQKNFAKKYLEAGATAVVGSHPHVLQPWQKYVTSDGRETFIIYSLGNFVAGQAGLPRKTGTVAYMGLSKEGYQKAKIVGVAYTPTYRDGTVVYPIGSTNSKEILAHTAKMFGTKYRVEPAGSLPQVLCAK</sequence>
<feature type="domain" description="Capsule synthesis protein CapA" evidence="2">
    <location>
        <begin position="51"/>
        <end position="314"/>
    </location>
</feature>
<evidence type="ECO:0000313" key="4">
    <source>
        <dbReference type="Proteomes" id="UP000830116"/>
    </source>
</evidence>
<dbReference type="SUPFAM" id="SSF56300">
    <property type="entry name" value="Metallo-dependent phosphatases"/>
    <property type="match status" value="1"/>
</dbReference>
<evidence type="ECO:0000259" key="2">
    <source>
        <dbReference type="SMART" id="SM00854"/>
    </source>
</evidence>
<comment type="similarity">
    <text evidence="1">Belongs to the CapA family.</text>
</comment>
<keyword evidence="4" id="KW-1185">Reference proteome</keyword>
<evidence type="ECO:0000256" key="1">
    <source>
        <dbReference type="ARBA" id="ARBA00005662"/>
    </source>
</evidence>
<protein>
    <submittedName>
        <fullName evidence="3">CapA family protein</fullName>
    </submittedName>
</protein>
<dbReference type="InterPro" id="IPR029052">
    <property type="entry name" value="Metallo-depent_PP-like"/>
</dbReference>
<dbReference type="RefSeq" id="WP_243537727.1">
    <property type="nucleotide sequence ID" value="NZ_CP093442.1"/>
</dbReference>
<evidence type="ECO:0000313" key="3">
    <source>
        <dbReference type="EMBL" id="UOF01304.1"/>
    </source>
</evidence>
<organism evidence="3 4">
    <name type="scientific">Bdellovibrio reynosensis</name>
    <dbReference type="NCBI Taxonomy" id="2835041"/>
    <lineage>
        <taxon>Bacteria</taxon>
        <taxon>Pseudomonadati</taxon>
        <taxon>Bdellovibrionota</taxon>
        <taxon>Bdellovibrionia</taxon>
        <taxon>Bdellovibrionales</taxon>
        <taxon>Pseudobdellovibrionaceae</taxon>
        <taxon>Bdellovibrio</taxon>
    </lineage>
</organism>
<reference evidence="3" key="1">
    <citation type="submission" date="2022-03" db="EMBL/GenBank/DDBJ databases">
        <title>Genome Identification and Characterization of new species Bdellovibrio reynosense LBG001 sp. nov. from a Mexico soil sample.</title>
        <authorList>
            <person name="Camilli A."/>
            <person name="Ajao Y."/>
            <person name="Guo X."/>
        </authorList>
    </citation>
    <scope>NUCLEOTIDE SEQUENCE</scope>
    <source>
        <strain evidence="3">LBG001</strain>
    </source>
</reference>
<proteinExistence type="inferred from homology"/>
<dbReference type="Pfam" id="PF09587">
    <property type="entry name" value="PGA_cap"/>
    <property type="match status" value="1"/>
</dbReference>
<dbReference type="EMBL" id="CP093442">
    <property type="protein sequence ID" value="UOF01304.1"/>
    <property type="molecule type" value="Genomic_DNA"/>
</dbReference>
<dbReference type="Proteomes" id="UP000830116">
    <property type="component" value="Chromosome"/>
</dbReference>
<dbReference type="InterPro" id="IPR052169">
    <property type="entry name" value="CW_Biosynth-Accessory"/>
</dbReference>
<dbReference type="InterPro" id="IPR019079">
    <property type="entry name" value="Capsule_synth_CapA"/>
</dbReference>
<name>A0ABY4C9Z9_9BACT</name>
<dbReference type="SMART" id="SM00854">
    <property type="entry name" value="PGA_cap"/>
    <property type="match status" value="1"/>
</dbReference>
<dbReference type="CDD" id="cd07381">
    <property type="entry name" value="MPP_CapA"/>
    <property type="match status" value="1"/>
</dbReference>
<dbReference type="PANTHER" id="PTHR33393">
    <property type="entry name" value="POLYGLUTAMINE SYNTHESIS ACCESSORY PROTEIN RV0574C-RELATED"/>
    <property type="match status" value="1"/>
</dbReference>
<accession>A0ABY4C9Z9</accession>
<dbReference type="Gene3D" id="3.60.21.10">
    <property type="match status" value="1"/>
</dbReference>